<organism evidence="1 2">
    <name type="scientific">Abyssobacteria bacterium (strain SURF_5)</name>
    <dbReference type="NCBI Taxonomy" id="2093360"/>
    <lineage>
        <taxon>Bacteria</taxon>
        <taxon>Pseudomonadati</taxon>
        <taxon>Candidatus Hydrogenedentota</taxon>
        <taxon>Candidatus Abyssobacteria</taxon>
    </lineage>
</organism>
<gene>
    <name evidence="1" type="ORF">C4520_06845</name>
</gene>
<dbReference type="Proteomes" id="UP000265882">
    <property type="component" value="Unassembled WGS sequence"/>
</dbReference>
<dbReference type="EMBL" id="QZKU01000050">
    <property type="protein sequence ID" value="RJP23125.1"/>
    <property type="molecule type" value="Genomic_DNA"/>
</dbReference>
<dbReference type="AlphaFoldDB" id="A0A3A4NX31"/>
<protein>
    <submittedName>
        <fullName evidence="1">Uncharacterized protein</fullName>
    </submittedName>
</protein>
<comment type="caution">
    <text evidence="1">The sequence shown here is derived from an EMBL/GenBank/DDBJ whole genome shotgun (WGS) entry which is preliminary data.</text>
</comment>
<reference evidence="1 2" key="1">
    <citation type="journal article" date="2017" name="ISME J.">
        <title>Energy and carbon metabolisms in a deep terrestrial subsurface fluid microbial community.</title>
        <authorList>
            <person name="Momper L."/>
            <person name="Jungbluth S.P."/>
            <person name="Lee M.D."/>
            <person name="Amend J.P."/>
        </authorList>
    </citation>
    <scope>NUCLEOTIDE SEQUENCE [LARGE SCALE GENOMIC DNA]</scope>
    <source>
        <strain evidence="1">SURF_5</strain>
    </source>
</reference>
<proteinExistence type="predicted"/>
<name>A0A3A4NX31_ABYX5</name>
<accession>A0A3A4NX31</accession>
<sequence>MRRLSVIFLIVPCFFFLSVGESFSIPLDITNSGMEVTAPNEFILHNAISGSKMYYGVFQWNPSSNVFAPTGSGMQSPVLKFWEYFPLHLGDTWTYRRHDGSADIRTVTAVEDVCGMPCMKLEGSNGINLWWASDSSGIWLAKAEIVGYQTTIFCPLKICNPYTYLGFSKLTPFEDVPIYDGAGIFMGTMSGYHCYSGNSLETVVTPAGVFPDAVRTNWVFSWTDPWGTCVRTHEFWSVKGIGTVKRVTAESDSSGGALIRTHNEVVVLESATVGGVSYP</sequence>
<evidence type="ECO:0000313" key="2">
    <source>
        <dbReference type="Proteomes" id="UP000265882"/>
    </source>
</evidence>
<evidence type="ECO:0000313" key="1">
    <source>
        <dbReference type="EMBL" id="RJP23125.1"/>
    </source>
</evidence>